<dbReference type="Pfam" id="PF00356">
    <property type="entry name" value="LacI"/>
    <property type="match status" value="1"/>
</dbReference>
<dbReference type="Gene3D" id="3.40.50.2300">
    <property type="match status" value="2"/>
</dbReference>
<evidence type="ECO:0000256" key="3">
    <source>
        <dbReference type="ARBA" id="ARBA00023163"/>
    </source>
</evidence>
<feature type="domain" description="HTH lacI-type" evidence="4">
    <location>
        <begin position="4"/>
        <end position="59"/>
    </location>
</feature>
<sequence>MKRPTINDLATAAGVSVATVDRVLNGRLRVREETARKVSEAAERIGYHAANVIRQRILADQPEYHVGIVLQKERHAFYQSFAANLAQAAAGVHDRRIRVSVSFAQSAEPAEVAHLLQQAAGKVHAVAATGLDHHDVTDAVSRLRGRGVPTFSLLSDFAQGEREGYFGTNNMKVGRTAAWLLSKVAPRPGKMALFVGGHRYHGHALREAGFRAYIREYAPQFEVLDALVNLEARQLTQEALLGVMARHPDLVGVYCAGGGMEGAIAALREVGAGERISCLVHEITPESRQALLERRISGVFQTPLKELCTELMATIVHTIENGMAENPGQRFVVPTLWTPESI</sequence>
<dbReference type="Pfam" id="PF13407">
    <property type="entry name" value="Peripla_BP_4"/>
    <property type="match status" value="1"/>
</dbReference>
<dbReference type="Proteomes" id="UP001251085">
    <property type="component" value="Unassembled WGS sequence"/>
</dbReference>
<keyword evidence="6" id="KW-1185">Reference proteome</keyword>
<dbReference type="InterPro" id="IPR010982">
    <property type="entry name" value="Lambda_DNA-bd_dom_sf"/>
</dbReference>
<dbReference type="InterPro" id="IPR028082">
    <property type="entry name" value="Peripla_BP_I"/>
</dbReference>
<dbReference type="InterPro" id="IPR025997">
    <property type="entry name" value="SBP_2_dom"/>
</dbReference>
<evidence type="ECO:0000259" key="4">
    <source>
        <dbReference type="PROSITE" id="PS50932"/>
    </source>
</evidence>
<accession>A0ABU3EEV8</accession>
<evidence type="ECO:0000256" key="2">
    <source>
        <dbReference type="ARBA" id="ARBA00023125"/>
    </source>
</evidence>
<reference evidence="6" key="1">
    <citation type="submission" date="2023-07" db="EMBL/GenBank/DDBJ databases">
        <title>Characterization of two Paracoccaceae strains isolated from Phycosphere and proposal of Xinfangfangia lacusdiani sp. nov.</title>
        <authorList>
            <person name="Deng Y."/>
            <person name="Zhang Y.Q."/>
        </authorList>
    </citation>
    <scope>NUCLEOTIDE SEQUENCE [LARGE SCALE GENOMIC DNA]</scope>
    <source>
        <strain evidence="6">CPCC 101403</strain>
    </source>
</reference>
<name>A0ABU3EEV8_9RHOB</name>
<dbReference type="PANTHER" id="PTHR30146">
    <property type="entry name" value="LACI-RELATED TRANSCRIPTIONAL REPRESSOR"/>
    <property type="match status" value="1"/>
</dbReference>
<dbReference type="CDD" id="cd01392">
    <property type="entry name" value="HTH_LacI"/>
    <property type="match status" value="1"/>
</dbReference>
<dbReference type="SUPFAM" id="SSF53822">
    <property type="entry name" value="Periplasmic binding protein-like I"/>
    <property type="match status" value="1"/>
</dbReference>
<protein>
    <submittedName>
        <fullName evidence="5">LacI family DNA-binding transcriptional regulator</fullName>
    </submittedName>
</protein>
<evidence type="ECO:0000256" key="1">
    <source>
        <dbReference type="ARBA" id="ARBA00023015"/>
    </source>
</evidence>
<organism evidence="5 6">
    <name type="scientific">Paracoccus broussonetiae</name>
    <dbReference type="NCBI Taxonomy" id="3075834"/>
    <lineage>
        <taxon>Bacteria</taxon>
        <taxon>Pseudomonadati</taxon>
        <taxon>Pseudomonadota</taxon>
        <taxon>Alphaproteobacteria</taxon>
        <taxon>Rhodobacterales</taxon>
        <taxon>Paracoccaceae</taxon>
        <taxon>Paracoccus</taxon>
    </lineage>
</organism>
<dbReference type="PROSITE" id="PS50932">
    <property type="entry name" value="HTH_LACI_2"/>
    <property type="match status" value="1"/>
</dbReference>
<dbReference type="InterPro" id="IPR000843">
    <property type="entry name" value="HTH_LacI"/>
</dbReference>
<proteinExistence type="predicted"/>
<dbReference type="CDD" id="cd06307">
    <property type="entry name" value="PBP1_sugar_binding"/>
    <property type="match status" value="1"/>
</dbReference>
<dbReference type="PROSITE" id="PS00356">
    <property type="entry name" value="HTH_LACI_1"/>
    <property type="match status" value="1"/>
</dbReference>
<dbReference type="RefSeq" id="WP_311759744.1">
    <property type="nucleotide sequence ID" value="NZ_JAVRQI010000008.1"/>
</dbReference>
<dbReference type="Gene3D" id="1.10.260.40">
    <property type="entry name" value="lambda repressor-like DNA-binding domains"/>
    <property type="match status" value="1"/>
</dbReference>
<evidence type="ECO:0000313" key="5">
    <source>
        <dbReference type="EMBL" id="MDT1062646.1"/>
    </source>
</evidence>
<dbReference type="SUPFAM" id="SSF47413">
    <property type="entry name" value="lambda repressor-like DNA-binding domains"/>
    <property type="match status" value="1"/>
</dbReference>
<gene>
    <name evidence="5" type="ORF">RM190_12275</name>
</gene>
<dbReference type="GO" id="GO:0003677">
    <property type="term" value="F:DNA binding"/>
    <property type="evidence" value="ECO:0007669"/>
    <property type="project" value="UniProtKB-KW"/>
</dbReference>
<comment type="caution">
    <text evidence="5">The sequence shown here is derived from an EMBL/GenBank/DDBJ whole genome shotgun (WGS) entry which is preliminary data.</text>
</comment>
<dbReference type="SMART" id="SM00354">
    <property type="entry name" value="HTH_LACI"/>
    <property type="match status" value="1"/>
</dbReference>
<keyword evidence="2 5" id="KW-0238">DNA-binding</keyword>
<dbReference type="EMBL" id="JAVRQI010000008">
    <property type="protein sequence ID" value="MDT1062646.1"/>
    <property type="molecule type" value="Genomic_DNA"/>
</dbReference>
<dbReference type="PANTHER" id="PTHR30146:SF152">
    <property type="entry name" value="TRANSCRIPTIONAL REGULATORY PROTEIN"/>
    <property type="match status" value="1"/>
</dbReference>
<evidence type="ECO:0000313" key="6">
    <source>
        <dbReference type="Proteomes" id="UP001251085"/>
    </source>
</evidence>
<keyword evidence="3" id="KW-0804">Transcription</keyword>
<keyword evidence="1" id="KW-0805">Transcription regulation</keyword>